<dbReference type="CDD" id="cd00118">
    <property type="entry name" value="LysM"/>
    <property type="match status" value="1"/>
</dbReference>
<evidence type="ECO:0000313" key="2">
    <source>
        <dbReference type="EMBL" id="CAB4629937.1"/>
    </source>
</evidence>
<accession>A0A6J6IYX0</accession>
<sequence>MAAAVSTAIKLHPMSLKRRVRLSRTLFFLSGMILVIAGLAFNQSAVATDQQLMSSNAFNYVSVMPGDTLWELAQTYAEDKSQQDWIAEIILLNNLSSATLVAGDKLALP</sequence>
<dbReference type="SMART" id="SM00257">
    <property type="entry name" value="LysM"/>
    <property type="match status" value="1"/>
</dbReference>
<evidence type="ECO:0000259" key="1">
    <source>
        <dbReference type="PROSITE" id="PS51782"/>
    </source>
</evidence>
<name>A0A6J6IYX0_9ZZZZ</name>
<dbReference type="Pfam" id="PF01476">
    <property type="entry name" value="LysM"/>
    <property type="match status" value="1"/>
</dbReference>
<dbReference type="PROSITE" id="PS51782">
    <property type="entry name" value="LYSM"/>
    <property type="match status" value="1"/>
</dbReference>
<dbReference type="InterPro" id="IPR036779">
    <property type="entry name" value="LysM_dom_sf"/>
</dbReference>
<dbReference type="Gene3D" id="3.10.350.10">
    <property type="entry name" value="LysM domain"/>
    <property type="match status" value="1"/>
</dbReference>
<gene>
    <name evidence="2" type="ORF">UFOPK2032_00517</name>
</gene>
<protein>
    <submittedName>
        <fullName evidence="2">Unannotated protein</fullName>
    </submittedName>
</protein>
<reference evidence="2" key="1">
    <citation type="submission" date="2020-05" db="EMBL/GenBank/DDBJ databases">
        <authorList>
            <person name="Chiriac C."/>
            <person name="Salcher M."/>
            <person name="Ghai R."/>
            <person name="Kavagutti S V."/>
        </authorList>
    </citation>
    <scope>NUCLEOTIDE SEQUENCE</scope>
</reference>
<dbReference type="EMBL" id="CAEZVM010000013">
    <property type="protein sequence ID" value="CAB4629937.1"/>
    <property type="molecule type" value="Genomic_DNA"/>
</dbReference>
<organism evidence="2">
    <name type="scientific">freshwater metagenome</name>
    <dbReference type="NCBI Taxonomy" id="449393"/>
    <lineage>
        <taxon>unclassified sequences</taxon>
        <taxon>metagenomes</taxon>
        <taxon>ecological metagenomes</taxon>
    </lineage>
</organism>
<feature type="domain" description="LysM" evidence="1">
    <location>
        <begin position="59"/>
        <end position="108"/>
    </location>
</feature>
<dbReference type="AlphaFoldDB" id="A0A6J6IYX0"/>
<dbReference type="InterPro" id="IPR018392">
    <property type="entry name" value="LysM"/>
</dbReference>
<proteinExistence type="predicted"/>